<dbReference type="CDD" id="cd03498">
    <property type="entry name" value="SQR_TypeB_2_TM"/>
    <property type="match status" value="1"/>
</dbReference>
<reference evidence="2 3" key="1">
    <citation type="submission" date="2020-08" db="EMBL/GenBank/DDBJ databases">
        <title>Genomic Encyclopedia of Type Strains, Phase IV (KMG-IV): sequencing the most valuable type-strain genomes for metagenomic binning, comparative biology and taxonomic classification.</title>
        <authorList>
            <person name="Goeker M."/>
        </authorList>
    </citation>
    <scope>NUCLEOTIDE SEQUENCE [LARGE SCALE GENOMIC DNA]</scope>
    <source>
        <strain evidence="2 3">DSM 105074</strain>
    </source>
</reference>
<dbReference type="GO" id="GO:0016020">
    <property type="term" value="C:membrane"/>
    <property type="evidence" value="ECO:0007669"/>
    <property type="project" value="InterPro"/>
</dbReference>
<keyword evidence="3" id="KW-1185">Reference proteome</keyword>
<keyword evidence="1" id="KW-0812">Transmembrane</keyword>
<accession>A0A840TDH5</accession>
<comment type="caution">
    <text evidence="2">The sequence shown here is derived from an EMBL/GenBank/DDBJ whole genome shotgun (WGS) entry which is preliminary data.</text>
</comment>
<gene>
    <name evidence="2" type="ORF">HNQ92_000277</name>
</gene>
<protein>
    <submittedName>
        <fullName evidence="2">Succinate dehydrogenase / fumarate reductase cytochrome b subunit</fullName>
    </submittedName>
</protein>
<feature type="transmembrane region" description="Helical" evidence="1">
    <location>
        <begin position="191"/>
        <end position="213"/>
    </location>
</feature>
<dbReference type="InterPro" id="IPR034804">
    <property type="entry name" value="SQR/QFR_C/D"/>
</dbReference>
<feature type="transmembrane region" description="Helical" evidence="1">
    <location>
        <begin position="233"/>
        <end position="259"/>
    </location>
</feature>
<dbReference type="NCBIfam" id="TIGR02046">
    <property type="entry name" value="sdhC_b558_fam"/>
    <property type="match status" value="1"/>
</dbReference>
<feature type="transmembrane region" description="Helical" evidence="1">
    <location>
        <begin position="66"/>
        <end position="84"/>
    </location>
</feature>
<dbReference type="SUPFAM" id="SSF81343">
    <property type="entry name" value="Fumarate reductase respiratory complex transmembrane subunits"/>
    <property type="match status" value="1"/>
</dbReference>
<organism evidence="2 3">
    <name type="scientific">Rhabdobacter roseus</name>
    <dbReference type="NCBI Taxonomy" id="1655419"/>
    <lineage>
        <taxon>Bacteria</taxon>
        <taxon>Pseudomonadati</taxon>
        <taxon>Bacteroidota</taxon>
        <taxon>Cytophagia</taxon>
        <taxon>Cytophagales</taxon>
        <taxon>Cytophagaceae</taxon>
        <taxon>Rhabdobacter</taxon>
    </lineage>
</organism>
<evidence type="ECO:0000313" key="2">
    <source>
        <dbReference type="EMBL" id="MBB5282156.1"/>
    </source>
</evidence>
<dbReference type="Proteomes" id="UP000557307">
    <property type="component" value="Unassembled WGS sequence"/>
</dbReference>
<evidence type="ECO:0000313" key="3">
    <source>
        <dbReference type="Proteomes" id="UP000557307"/>
    </source>
</evidence>
<dbReference type="AlphaFoldDB" id="A0A840TDH5"/>
<keyword evidence="1" id="KW-0472">Membrane</keyword>
<sequence>MSWLTQTLSSSIGKKLVMALTGLFLTSFLAVHVAGNLQLFNADEGLAFNLYTVFMTTSPIIKTISYGLYAFILIHAFQGFYLAYQNRQARGKVTYSKVDNQSTWASRNMALLGTVLLVFIVVHMAQFWYDYKFGQLPFKKYTIELAEGKIVNTETMPEGYMLKSKLEEQLSDDQKTKTIIVKDLYMIVDRAFANLPLVLLYVLSMVAVSYHLVHGFRSAFQTLGINHPKYNPLLDFLGVWVFGIIIPAAFAAMPVYFYIMHLLH</sequence>
<dbReference type="RefSeq" id="WP_184169775.1">
    <property type="nucleotide sequence ID" value="NZ_JACHGF010000001.1"/>
</dbReference>
<proteinExistence type="predicted"/>
<evidence type="ECO:0000256" key="1">
    <source>
        <dbReference type="SAM" id="Phobius"/>
    </source>
</evidence>
<dbReference type="EMBL" id="JACHGF010000001">
    <property type="protein sequence ID" value="MBB5282156.1"/>
    <property type="molecule type" value="Genomic_DNA"/>
</dbReference>
<dbReference type="Gene3D" id="1.20.1300.10">
    <property type="entry name" value="Fumarate reductase/succinate dehydrogenase, transmembrane subunit"/>
    <property type="match status" value="1"/>
</dbReference>
<dbReference type="InterPro" id="IPR011138">
    <property type="entry name" value="Cytochrome_b-558"/>
</dbReference>
<feature type="transmembrane region" description="Helical" evidence="1">
    <location>
        <begin position="105"/>
        <end position="129"/>
    </location>
</feature>
<name>A0A840TDH5_9BACT</name>
<keyword evidence="1" id="KW-1133">Transmembrane helix</keyword>